<keyword evidence="3" id="KW-1185">Reference proteome</keyword>
<keyword evidence="1" id="KW-0472">Membrane</keyword>
<organism evidence="2 3">
    <name type="scientific">Shewanella intestini</name>
    <dbReference type="NCBI Taxonomy" id="2017544"/>
    <lineage>
        <taxon>Bacteria</taxon>
        <taxon>Pseudomonadati</taxon>
        <taxon>Pseudomonadota</taxon>
        <taxon>Gammaproteobacteria</taxon>
        <taxon>Alteromonadales</taxon>
        <taxon>Shewanellaceae</taxon>
        <taxon>Shewanella</taxon>
    </lineage>
</organism>
<reference evidence="2 3" key="1">
    <citation type="submission" date="2020-02" db="EMBL/GenBank/DDBJ databases">
        <title>Shewanella WXL01 sp. nov., a marine bacterium isolated from green algae in Luhuitou Fringing Reef (Northern South China Sea).</title>
        <authorList>
            <person name="Wang X."/>
        </authorList>
    </citation>
    <scope>NUCLEOTIDE SEQUENCE [LARGE SCALE GENOMIC DNA]</scope>
    <source>
        <strain evidence="2 3">MCCC 1A01895</strain>
    </source>
</reference>
<feature type="transmembrane region" description="Helical" evidence="1">
    <location>
        <begin position="110"/>
        <end position="134"/>
    </location>
</feature>
<dbReference type="Proteomes" id="UP000811844">
    <property type="component" value="Unassembled WGS sequence"/>
</dbReference>
<gene>
    <name evidence="2" type="ORF">G3R48_01115</name>
</gene>
<evidence type="ECO:0000256" key="1">
    <source>
        <dbReference type="SAM" id="Phobius"/>
    </source>
</evidence>
<feature type="transmembrane region" description="Helical" evidence="1">
    <location>
        <begin position="5"/>
        <end position="24"/>
    </location>
</feature>
<name>A0ABS5HXW8_9GAMM</name>
<evidence type="ECO:0000313" key="2">
    <source>
        <dbReference type="EMBL" id="MBR9726589.1"/>
    </source>
</evidence>
<keyword evidence="1" id="KW-0812">Transmembrane</keyword>
<proteinExistence type="predicted"/>
<feature type="transmembrane region" description="Helical" evidence="1">
    <location>
        <begin position="183"/>
        <end position="211"/>
    </location>
</feature>
<dbReference type="EMBL" id="JAAIKR010000001">
    <property type="protein sequence ID" value="MBR9726589.1"/>
    <property type="molecule type" value="Genomic_DNA"/>
</dbReference>
<dbReference type="InterPro" id="IPR006747">
    <property type="entry name" value="DUF599"/>
</dbReference>
<dbReference type="RefSeq" id="WP_153661094.1">
    <property type="nucleotide sequence ID" value="NZ_JAAIKR010000001.1"/>
</dbReference>
<keyword evidence="1" id="KW-1133">Transmembrane helix</keyword>
<feature type="transmembrane region" description="Helical" evidence="1">
    <location>
        <begin position="71"/>
        <end position="89"/>
    </location>
</feature>
<comment type="caution">
    <text evidence="2">The sequence shown here is derived from an EMBL/GenBank/DDBJ whole genome shotgun (WGS) entry which is preliminary data.</text>
</comment>
<protein>
    <submittedName>
        <fullName evidence="2">DUF599 family protein</fullName>
    </submittedName>
</protein>
<accession>A0ABS5HXW8</accession>
<dbReference type="Pfam" id="PF04654">
    <property type="entry name" value="DUF599"/>
    <property type="match status" value="1"/>
</dbReference>
<dbReference type="PANTHER" id="PTHR31881">
    <property type="match status" value="1"/>
</dbReference>
<sequence length="243" mass="27479">MFFSLLDVVALGCFIFSWVGYTYFAKHKAKSTDCISRCLHMHRIHWMNSVINRQVRIADAALMANVERNNAFFASSTLLVLAGILTLFAQVSRLEEVIASVPYATGATDALIQVKLGVVVGIFVMAFFHFTWAMRQYGFLNVMLGAAPFGSTEKNEHLFAYGRQMATVSDQAAHSYNYGLRSYYFSMAALCWFWNPFALIIASLLVVYTLYRREFKSRAVKAITLAQKHLESEAKSRGIDFIK</sequence>
<evidence type="ECO:0000313" key="3">
    <source>
        <dbReference type="Proteomes" id="UP000811844"/>
    </source>
</evidence>
<dbReference type="PANTHER" id="PTHR31881:SF6">
    <property type="entry name" value="OS09G0494600 PROTEIN"/>
    <property type="match status" value="1"/>
</dbReference>